<dbReference type="AlphaFoldDB" id="A0A2N8P7K8"/>
<gene>
    <name evidence="7" type="ORF">AOB60_21400</name>
</gene>
<evidence type="ECO:0000256" key="2">
    <source>
        <dbReference type="ARBA" id="ARBA00022692"/>
    </source>
</evidence>
<feature type="transmembrane region" description="Helical" evidence="5">
    <location>
        <begin position="61"/>
        <end position="77"/>
    </location>
</feature>
<feature type="transmembrane region" description="Helical" evidence="5">
    <location>
        <begin position="151"/>
        <end position="172"/>
    </location>
</feature>
<feature type="transmembrane region" description="Helical" evidence="5">
    <location>
        <begin position="290"/>
        <end position="307"/>
    </location>
</feature>
<keyword evidence="2 5" id="KW-0812">Transmembrane</keyword>
<evidence type="ECO:0000256" key="1">
    <source>
        <dbReference type="ARBA" id="ARBA00004141"/>
    </source>
</evidence>
<accession>A0A2N8P7K8</accession>
<evidence type="ECO:0000313" key="8">
    <source>
        <dbReference type="Proteomes" id="UP000236047"/>
    </source>
</evidence>
<feature type="transmembrane region" description="Helical" evidence="5">
    <location>
        <begin position="89"/>
        <end position="114"/>
    </location>
</feature>
<sequence>MPQPSPYRGAVVIRSKVRVASDRVTALLRPEGRPRYADGVAAGVALAAPLVVGAWAGHPATGASVAMPAVLVAMPFPDGAGRAERARCLAVRTVGVTAAGVFVALAGSGVAALAPGVAVAAFLGALLPRMGTTAALAVLLVGITGDGAHPLVLPGLAQLVGCLWTAALLLPLPPATTPGGTPGPARKAGSSTATVRHAGRLALLSGAATVATGWQGSLWGEGHWLVTSLLLTLQPTPEGTRTKSAKRVLGNSVGGVVAAGLLLAHPGAYAVAAVVGVSGAAAYAFRPANYAYWALASPVLLLLLSDFDESVPWYAAVVRVALNLLGGLITVLAHRWLWPANDRVG</sequence>
<reference evidence="8" key="1">
    <citation type="submission" date="2015-09" db="EMBL/GenBank/DDBJ databases">
        <authorList>
            <person name="Graham D.E."/>
            <person name="Mahan K.M."/>
            <person name="Klingeman D.M."/>
            <person name="Fida T."/>
            <person name="Giannone R.J."/>
            <person name="Hettich R.L."/>
            <person name="Parry R.J."/>
            <person name="Spain J.C."/>
        </authorList>
    </citation>
    <scope>NUCLEOTIDE SEQUENCE [LARGE SCALE GENOMIC DNA]</scope>
    <source>
        <strain evidence="8">JCM 4701</strain>
    </source>
</reference>
<evidence type="ECO:0000256" key="4">
    <source>
        <dbReference type="ARBA" id="ARBA00023136"/>
    </source>
</evidence>
<comment type="subcellular location">
    <subcellularLocation>
        <location evidence="1">Membrane</location>
        <topology evidence="1">Multi-pass membrane protein</topology>
    </subcellularLocation>
</comment>
<keyword evidence="8" id="KW-1185">Reference proteome</keyword>
<comment type="caution">
    <text evidence="7">The sequence shown here is derived from an EMBL/GenBank/DDBJ whole genome shotgun (WGS) entry which is preliminary data.</text>
</comment>
<keyword evidence="4 5" id="KW-0472">Membrane</keyword>
<dbReference type="EMBL" id="LJSN01000003">
    <property type="protein sequence ID" value="PNE36996.1"/>
    <property type="molecule type" value="Genomic_DNA"/>
</dbReference>
<dbReference type="InterPro" id="IPR029058">
    <property type="entry name" value="AB_hydrolase_fold"/>
</dbReference>
<feature type="transmembrane region" description="Helical" evidence="5">
    <location>
        <begin position="120"/>
        <end position="144"/>
    </location>
</feature>
<dbReference type="GO" id="GO:0016020">
    <property type="term" value="C:membrane"/>
    <property type="evidence" value="ECO:0007669"/>
    <property type="project" value="UniProtKB-SubCell"/>
</dbReference>
<feature type="transmembrane region" description="Helical" evidence="5">
    <location>
        <begin position="313"/>
        <end position="333"/>
    </location>
</feature>
<dbReference type="InterPro" id="IPR049453">
    <property type="entry name" value="Memb_transporter_dom"/>
</dbReference>
<name>A0A2N8P7K8_STRNR</name>
<dbReference type="SUPFAM" id="SSF53474">
    <property type="entry name" value="alpha/beta-Hydrolases"/>
    <property type="match status" value="1"/>
</dbReference>
<dbReference type="Proteomes" id="UP000236047">
    <property type="component" value="Unassembled WGS sequence"/>
</dbReference>
<evidence type="ECO:0000259" key="6">
    <source>
        <dbReference type="Pfam" id="PF13515"/>
    </source>
</evidence>
<keyword evidence="3 5" id="KW-1133">Transmembrane helix</keyword>
<proteinExistence type="predicted"/>
<organism evidence="7 8">
    <name type="scientific">Streptomyces noursei</name>
    <name type="common">Streptomyces albulus</name>
    <dbReference type="NCBI Taxonomy" id="1971"/>
    <lineage>
        <taxon>Bacteria</taxon>
        <taxon>Bacillati</taxon>
        <taxon>Actinomycetota</taxon>
        <taxon>Actinomycetes</taxon>
        <taxon>Kitasatosporales</taxon>
        <taxon>Streptomycetaceae</taxon>
        <taxon>Streptomyces</taxon>
    </lineage>
</organism>
<evidence type="ECO:0000256" key="5">
    <source>
        <dbReference type="SAM" id="Phobius"/>
    </source>
</evidence>
<feature type="domain" description="Integral membrane bound transporter" evidence="6">
    <location>
        <begin position="220"/>
        <end position="332"/>
    </location>
</feature>
<protein>
    <recommendedName>
        <fullName evidence="6">Integral membrane bound transporter domain-containing protein</fullName>
    </recommendedName>
</protein>
<dbReference type="Pfam" id="PF13515">
    <property type="entry name" value="FUSC_2"/>
    <property type="match status" value="1"/>
</dbReference>
<evidence type="ECO:0000313" key="7">
    <source>
        <dbReference type="EMBL" id="PNE36996.1"/>
    </source>
</evidence>
<feature type="transmembrane region" description="Helical" evidence="5">
    <location>
        <begin position="256"/>
        <end position="283"/>
    </location>
</feature>
<evidence type="ECO:0000256" key="3">
    <source>
        <dbReference type="ARBA" id="ARBA00022989"/>
    </source>
</evidence>